<keyword evidence="2" id="KW-0456">Lyase</keyword>
<dbReference type="GO" id="GO:0047733">
    <property type="term" value="F:CDP-glucose 4,6-dehydratase activity"/>
    <property type="evidence" value="ECO:0007669"/>
    <property type="project" value="UniProtKB-EC"/>
</dbReference>
<dbReference type="Proteomes" id="UP000332515">
    <property type="component" value="Unassembled WGS sequence"/>
</dbReference>
<dbReference type="Gene3D" id="3.40.50.720">
    <property type="entry name" value="NAD(P)-binding Rossmann-like Domain"/>
    <property type="match status" value="1"/>
</dbReference>
<name>A0A6A7Y2Z5_9HYPH</name>
<gene>
    <name evidence="2" type="primary">rfbG</name>
    <name evidence="2" type="ORF">F0357_12715</name>
</gene>
<dbReference type="PANTHER" id="PTHR43000">
    <property type="entry name" value="DTDP-D-GLUCOSE 4,6-DEHYDRATASE-RELATED"/>
    <property type="match status" value="1"/>
</dbReference>
<proteinExistence type="predicted"/>
<dbReference type="Pfam" id="PF16363">
    <property type="entry name" value="GDP_Man_Dehyd"/>
    <property type="match status" value="1"/>
</dbReference>
<dbReference type="AlphaFoldDB" id="A0A6A7Y2Z5"/>
<evidence type="ECO:0000313" key="2">
    <source>
        <dbReference type="EMBL" id="MQT13484.1"/>
    </source>
</evidence>
<accession>A0A6A7Y2Z5</accession>
<dbReference type="RefSeq" id="WP_153482161.1">
    <property type="nucleotide sequence ID" value="NZ_VWNA01000001.1"/>
</dbReference>
<dbReference type="InterPro" id="IPR013445">
    <property type="entry name" value="CDP_4_6_deHydtase"/>
</dbReference>
<evidence type="ECO:0000313" key="3">
    <source>
        <dbReference type="Proteomes" id="UP000332515"/>
    </source>
</evidence>
<dbReference type="NCBIfam" id="TIGR02622">
    <property type="entry name" value="CDP_4_6_dhtase"/>
    <property type="match status" value="1"/>
</dbReference>
<keyword evidence="3" id="KW-1185">Reference proteome</keyword>
<organism evidence="2 3">
    <name type="scientific">Segnochrobactrum spirostomi</name>
    <dbReference type="NCBI Taxonomy" id="2608987"/>
    <lineage>
        <taxon>Bacteria</taxon>
        <taxon>Pseudomonadati</taxon>
        <taxon>Pseudomonadota</taxon>
        <taxon>Alphaproteobacteria</taxon>
        <taxon>Hyphomicrobiales</taxon>
        <taxon>Segnochrobactraceae</taxon>
        <taxon>Segnochrobactrum</taxon>
    </lineage>
</organism>
<sequence>MFDGVYRGKRVLVTGHTGFKGSWLSSWLLDLGAEVSGFALAPAYENSHFELLNLKDRMAHFEGDLRDAEAIAHVVETVKPEIVFHLAAQALVRPAYADPKGTFDTNVGGAVNLLEAIRRSDSVRTLVFITSDKCYRNVDWEWGYRETDTLGGRDPYSASKGCAEIVFDAYWNSFLKGRLRAATTRAGNVIGGGDWAKDRLIPDCIRFLKEGETIVIRSPDATRPWQHVLEPLGGYLLLGARLEGAEGDAFCKSWNLGPGHGANRTVEEVVRKVIGLWGGGELSVQRDPNAPHEDHWLQLNTDRASHYLRWEPVWGYESSVTETVRWYRAWHEGADIPAFTASQIAAYQAAWSGLGRP</sequence>
<comment type="caution">
    <text evidence="2">The sequence shown here is derived from an EMBL/GenBank/DDBJ whole genome shotgun (WGS) entry which is preliminary data.</text>
</comment>
<dbReference type="EMBL" id="VWNA01000001">
    <property type="protein sequence ID" value="MQT13484.1"/>
    <property type="molecule type" value="Genomic_DNA"/>
</dbReference>
<dbReference type="EC" id="4.2.1.45" evidence="2"/>
<feature type="domain" description="NAD(P)-binding" evidence="1">
    <location>
        <begin position="12"/>
        <end position="321"/>
    </location>
</feature>
<dbReference type="InterPro" id="IPR016040">
    <property type="entry name" value="NAD(P)-bd_dom"/>
</dbReference>
<dbReference type="SUPFAM" id="SSF51735">
    <property type="entry name" value="NAD(P)-binding Rossmann-fold domains"/>
    <property type="match status" value="1"/>
</dbReference>
<dbReference type="InterPro" id="IPR036291">
    <property type="entry name" value="NAD(P)-bd_dom_sf"/>
</dbReference>
<reference evidence="2 3" key="1">
    <citation type="submission" date="2019-09" db="EMBL/GenBank/DDBJ databases">
        <title>Segnochrobactrum spirostomi gen. nov., sp. nov., isolated from the ciliate Spirostomum cf. yagiui and description of a novel family, Segnochrobactraceae fam. nov. within the order Rhizobiales of the class Alphaproteobacteria.</title>
        <authorList>
            <person name="Akter S."/>
            <person name="Shazib S.U.A."/>
            <person name="Shin M.K."/>
        </authorList>
    </citation>
    <scope>NUCLEOTIDE SEQUENCE [LARGE SCALE GENOMIC DNA]</scope>
    <source>
        <strain evidence="2 3">Sp-1</strain>
    </source>
</reference>
<evidence type="ECO:0000259" key="1">
    <source>
        <dbReference type="Pfam" id="PF16363"/>
    </source>
</evidence>
<protein>
    <submittedName>
        <fullName evidence="2">CDP-glucose 4,6-dehydratase</fullName>
        <ecNumber evidence="2">4.2.1.45</ecNumber>
    </submittedName>
</protein>
<dbReference type="Gene3D" id="3.90.25.10">
    <property type="entry name" value="UDP-galactose 4-epimerase, domain 1"/>
    <property type="match status" value="1"/>
</dbReference>